<comment type="caution">
    <text evidence="1">The sequence shown here is derived from an EMBL/GenBank/DDBJ whole genome shotgun (WGS) entry which is preliminary data.</text>
</comment>
<proteinExistence type="predicted"/>
<organism evidence="1 2">
    <name type="scientific">Catenulispora pinistramenti</name>
    <dbReference type="NCBI Taxonomy" id="2705254"/>
    <lineage>
        <taxon>Bacteria</taxon>
        <taxon>Bacillati</taxon>
        <taxon>Actinomycetota</taxon>
        <taxon>Actinomycetes</taxon>
        <taxon>Catenulisporales</taxon>
        <taxon>Catenulisporaceae</taxon>
        <taxon>Catenulispora</taxon>
    </lineage>
</organism>
<name>A0ABS5KKI8_9ACTN</name>
<gene>
    <name evidence="1" type="ORF">KGQ19_06130</name>
</gene>
<accession>A0ABS5KKI8</accession>
<protein>
    <submittedName>
        <fullName evidence="1">N-acetyltransferase</fullName>
    </submittedName>
</protein>
<evidence type="ECO:0000313" key="2">
    <source>
        <dbReference type="Proteomes" id="UP000730482"/>
    </source>
</evidence>
<dbReference type="EMBL" id="JAAFYZ010000013">
    <property type="protein sequence ID" value="MBS2546439.1"/>
    <property type="molecule type" value="Genomic_DNA"/>
</dbReference>
<dbReference type="RefSeq" id="WP_212008087.1">
    <property type="nucleotide sequence ID" value="NZ_JAAFYZ010000013.1"/>
</dbReference>
<reference evidence="1 2" key="1">
    <citation type="submission" date="2020-02" db="EMBL/GenBank/DDBJ databases">
        <title>Acidophilic actinobacteria isolated from forest soil.</title>
        <authorList>
            <person name="Golinska P."/>
        </authorList>
    </citation>
    <scope>NUCLEOTIDE SEQUENCE [LARGE SCALE GENOMIC DNA]</scope>
    <source>
        <strain evidence="1 2">NL8</strain>
    </source>
</reference>
<sequence>MRILTTPSLAGEFEQMWKTLSAGKPAQMSTAWLRSQHGRIADTHRYHFLVDDDGCEALAAAACMIIDRNQTDVSFRLDSQLLAKGAGEQSTLASHLGDSIGRTYVCAIGSAHLPGVVAKDHLPKGALSHLISHLESEAVANGAQAIAFFNFEESRWPELEAAFTETDYFKAVFAGETLLRLQGVDGFSGYLERLPRQRRRTVRHEIRIFSEQGMELSSDAIEHLTTEAEDLIVAHQERYGWTNVRGRIRNRIERTQEFFPGMEFLFARDATRELVGIMGLVAEPGGGSTAAIYGSRRNGAFVYFNMFYYERIRRALIRGCNELRFGTQTYRAKVARGCEVRPLHTFFKVFGDCRGMTELVAHRNQMEMDSWQNDQEAT</sequence>
<dbReference type="Proteomes" id="UP000730482">
    <property type="component" value="Unassembled WGS sequence"/>
</dbReference>
<keyword evidence="2" id="KW-1185">Reference proteome</keyword>
<evidence type="ECO:0000313" key="1">
    <source>
        <dbReference type="EMBL" id="MBS2546439.1"/>
    </source>
</evidence>